<name>A0AA88HKJ7_ARTSF</name>
<evidence type="ECO:0000313" key="7">
    <source>
        <dbReference type="EMBL" id="KAK2708759.1"/>
    </source>
</evidence>
<evidence type="ECO:0000256" key="5">
    <source>
        <dbReference type="ARBA" id="ARBA00023242"/>
    </source>
</evidence>
<sequence>MEPGLIMLDRLQHNPHSQELSHYCLTRALLAAGFPLWPGTHLFKQPRDPCFRSDHDVDARLSADAYSTWATMSEVPHPQTIHWSRLSHELQKCTTTSSRLKYLVIEPLTSSYSSLKSSGMALNLRLSETWMREYQVLPNRTHPEINMSCGGGYLFYGTTCIKNV</sequence>
<comment type="similarity">
    <text evidence="2">Belongs to the TRM6/GCD10 family.</text>
</comment>
<proteinExistence type="inferred from homology"/>
<dbReference type="Proteomes" id="UP001187531">
    <property type="component" value="Unassembled WGS sequence"/>
</dbReference>
<dbReference type="GO" id="GO:0031515">
    <property type="term" value="C:tRNA (m1A) methyltransferase complex"/>
    <property type="evidence" value="ECO:0007669"/>
    <property type="project" value="InterPro"/>
</dbReference>
<accession>A0AA88HKJ7</accession>
<evidence type="ECO:0000256" key="2">
    <source>
        <dbReference type="ARBA" id="ARBA00008320"/>
    </source>
</evidence>
<dbReference type="InterPro" id="IPR017423">
    <property type="entry name" value="TRM6"/>
</dbReference>
<keyword evidence="4" id="KW-0819">tRNA processing</keyword>
<evidence type="ECO:0000256" key="1">
    <source>
        <dbReference type="ARBA" id="ARBA00004123"/>
    </source>
</evidence>
<evidence type="ECO:0000256" key="6">
    <source>
        <dbReference type="ARBA" id="ARBA00032319"/>
    </source>
</evidence>
<comment type="caution">
    <text evidence="7">The sequence shown here is derived from an EMBL/GenBank/DDBJ whole genome shotgun (WGS) entry which is preliminary data.</text>
</comment>
<protein>
    <recommendedName>
        <fullName evidence="3">tRNA (adenine(58)-N(1))-methyltransferase non-catalytic subunit TRM6</fullName>
    </recommendedName>
    <alternativeName>
        <fullName evidence="6">tRNA(m1A58)-methyltransferase subunit TRM6</fullName>
    </alternativeName>
</protein>
<evidence type="ECO:0000313" key="8">
    <source>
        <dbReference type="Proteomes" id="UP001187531"/>
    </source>
</evidence>
<dbReference type="EMBL" id="JAVRJZ010000018">
    <property type="protein sequence ID" value="KAK2708759.1"/>
    <property type="molecule type" value="Genomic_DNA"/>
</dbReference>
<dbReference type="PANTHER" id="PTHR12945">
    <property type="entry name" value="TRANSLATION INITIATION FACTOR EIF3-RELATED"/>
    <property type="match status" value="1"/>
</dbReference>
<evidence type="ECO:0000256" key="4">
    <source>
        <dbReference type="ARBA" id="ARBA00022694"/>
    </source>
</evidence>
<keyword evidence="8" id="KW-1185">Reference proteome</keyword>
<comment type="subcellular location">
    <subcellularLocation>
        <location evidence="1">Nucleus</location>
    </subcellularLocation>
</comment>
<organism evidence="7 8">
    <name type="scientific">Artemia franciscana</name>
    <name type="common">Brine shrimp</name>
    <name type="synonym">Artemia sanfranciscana</name>
    <dbReference type="NCBI Taxonomy" id="6661"/>
    <lineage>
        <taxon>Eukaryota</taxon>
        <taxon>Metazoa</taxon>
        <taxon>Ecdysozoa</taxon>
        <taxon>Arthropoda</taxon>
        <taxon>Crustacea</taxon>
        <taxon>Branchiopoda</taxon>
        <taxon>Anostraca</taxon>
        <taxon>Artemiidae</taxon>
        <taxon>Artemia</taxon>
    </lineage>
</organism>
<dbReference type="AlphaFoldDB" id="A0AA88HKJ7"/>
<dbReference type="GO" id="GO:0030488">
    <property type="term" value="P:tRNA methylation"/>
    <property type="evidence" value="ECO:0007669"/>
    <property type="project" value="InterPro"/>
</dbReference>
<dbReference type="GO" id="GO:0005634">
    <property type="term" value="C:nucleus"/>
    <property type="evidence" value="ECO:0007669"/>
    <property type="project" value="UniProtKB-SubCell"/>
</dbReference>
<evidence type="ECO:0000256" key="3">
    <source>
        <dbReference type="ARBA" id="ARBA00021704"/>
    </source>
</evidence>
<dbReference type="PANTHER" id="PTHR12945:SF0">
    <property type="entry name" value="TRNA (ADENINE(58)-N(1))-METHYLTRANSFERASE NON-CATALYTIC SUBUNIT TRM6"/>
    <property type="match status" value="1"/>
</dbReference>
<reference evidence="7" key="1">
    <citation type="submission" date="2023-07" db="EMBL/GenBank/DDBJ databases">
        <title>Chromosome-level genome assembly of Artemia franciscana.</title>
        <authorList>
            <person name="Jo E."/>
        </authorList>
    </citation>
    <scope>NUCLEOTIDE SEQUENCE</scope>
    <source>
        <tissue evidence="7">Whole body</tissue>
    </source>
</reference>
<gene>
    <name evidence="7" type="ORF">QYM36_014385</name>
</gene>
<keyword evidence="5" id="KW-0539">Nucleus</keyword>